<organism evidence="1 2">
    <name type="scientific">Pseudosulfitobacter pseudonitzschiae</name>
    <dbReference type="NCBI Taxonomy" id="1402135"/>
    <lineage>
        <taxon>Bacteria</taxon>
        <taxon>Pseudomonadati</taxon>
        <taxon>Pseudomonadota</taxon>
        <taxon>Alphaproteobacteria</taxon>
        <taxon>Rhodobacterales</taxon>
        <taxon>Roseobacteraceae</taxon>
        <taxon>Pseudosulfitobacter</taxon>
    </lineage>
</organism>
<dbReference type="EMBL" id="CP022416">
    <property type="protein sequence ID" value="ASM74648.1"/>
    <property type="molecule type" value="Genomic_DNA"/>
</dbReference>
<reference evidence="1 2" key="1">
    <citation type="submission" date="2017-07" db="EMBL/GenBank/DDBJ databases">
        <title>Genome Sequence of Sulfitobacter pseudonitzschiae Strain SMR1 Isolated from a culture of the Diatom Skeletonema marinoi.</title>
        <authorList>
            <person name="Topel M."/>
            <person name="Pinder M.I.M."/>
            <person name="Johansson O.N."/>
            <person name="Kourtchenko O."/>
            <person name="Godhe A."/>
            <person name="Clarke A.K."/>
        </authorList>
    </citation>
    <scope>NUCLEOTIDE SEQUENCE [LARGE SCALE GENOMIC DNA]</scope>
    <source>
        <strain evidence="1 2">SMR1</strain>
        <plasmid evidence="1 2">pSMR1-1</plasmid>
    </source>
</reference>
<evidence type="ECO:0000313" key="2">
    <source>
        <dbReference type="Proteomes" id="UP000199754"/>
    </source>
</evidence>
<keyword evidence="1" id="KW-0614">Plasmid</keyword>
<sequence>MRDVQMFGSRNLHVVRSVVVYGAVWVMLLSAAAQAQVNYSYNTYGNPGLIDMPTAQSAEDAELAGTVSHFAGSTRNTLTFQFTPRLSGSFRYSKIENHSGNPSSGALFDRSFDLRYRIWDETRYRPAVAIGLRDLVGTGVYSSEYIVATKTVAPRLTLTGGLGWGRLGSYNGFTNPLGALDKRFETRPSGFTGTGGQVESAKWFRGDAAFFGGVSWAATDKLSLKAEYSSDAYTRIVDNGAFDRKSPFNFGINYKLRDNVHMQVHYLYGSELGISFNLISNPRKPAVYGGTGAAPLPVKRRSGPADLGWFQEPETHKTLRNQTASLLAADGMTLEAMKLNGTQVTVHIRNDRYIASPEAIGRTARILTQTLPASVETFTIIPVENGMPLSATTLTRSDMEDLENAPDATWRSYARAQVTDAAGSLAGVTYNGALYPKFSWSLGPYISTSYFDPQEPVRVDAGLKLQANYDIAPGWVVSGTLQHRIVGNVGDSTRPSDSKIQKVRSEGFIYAREGKTALTNLTLAHYFRPGKDLYGRVTFGYLEREYGGLSGEILWKPVDSRLALGAEVNVVKQRDFDQGFGFRDYSSVTGHLSTYYDFGNGYHGQIDAGRYLAGDYGVTFSFDRTFANGWSVGAYATLTDVSFDDFGEGSFDKGIRITVPLEHFLGKPVRQTYKTVLQPLTRDGGARLNVDGRLYDSVRSYHNPQLKDSWGRFWR</sequence>
<dbReference type="Proteomes" id="UP000199754">
    <property type="component" value="Plasmid pSMR1-1"/>
</dbReference>
<protein>
    <submittedName>
        <fullName evidence="1">Exopolysaccharide biosynthesis protein YbjH</fullName>
    </submittedName>
</protein>
<accession>A0A221K6M4</accession>
<keyword evidence="2" id="KW-1185">Reference proteome</keyword>
<name>A0A221K6M4_9RHOB</name>
<dbReference type="KEGG" id="spse:SULPSESMR1_04953"/>
<dbReference type="RefSeq" id="WP_240311358.1">
    <property type="nucleotide sequence ID" value="NZ_CP022416.1"/>
</dbReference>
<evidence type="ECO:0000313" key="1">
    <source>
        <dbReference type="EMBL" id="ASM74648.1"/>
    </source>
</evidence>
<proteinExistence type="predicted"/>
<gene>
    <name evidence="1" type="ORF">SULPSESMR1_04953</name>
</gene>
<dbReference type="AlphaFoldDB" id="A0A221K6M4"/>
<geneLocation type="plasmid" evidence="1 2">
    <name>pSMR1-1</name>
</geneLocation>
<dbReference type="InterPro" id="IPR010344">
    <property type="entry name" value="YbjH"/>
</dbReference>
<dbReference type="Pfam" id="PF06082">
    <property type="entry name" value="YjbH"/>
    <property type="match status" value="1"/>
</dbReference>